<name>A0ABR3IXP6_9AGAR</name>
<comment type="caution">
    <text evidence="1">The sequence shown here is derived from an EMBL/GenBank/DDBJ whole genome shotgun (WGS) entry which is preliminary data.</text>
</comment>
<dbReference type="InterPro" id="IPR059179">
    <property type="entry name" value="MLKL-like_MCAfunc"/>
</dbReference>
<dbReference type="CDD" id="cd21037">
    <property type="entry name" value="MLKL_NTD"/>
    <property type="match status" value="1"/>
</dbReference>
<gene>
    <name evidence="1" type="ORF">HGRIS_010640</name>
</gene>
<dbReference type="Proteomes" id="UP001556367">
    <property type="component" value="Unassembled WGS sequence"/>
</dbReference>
<keyword evidence="2" id="KW-1185">Reference proteome</keyword>
<dbReference type="EMBL" id="JASNQZ010000014">
    <property type="protein sequence ID" value="KAL0948017.1"/>
    <property type="molecule type" value="Genomic_DNA"/>
</dbReference>
<sequence length="542" mass="59833">MDGFSAFSSALAIADVANKLKDSFSKVGENRRKVKNLSKDVIAGLGDIQKFCHQRGSSLNELDATELKDALDKLHGDLTDAHRHCDKLLPPTGGGPLRSVKSSIVSWWNRSDIEAEIIRMKEQIQACHLRFISFTSARTEHSVLILRQEHRVRLEQLDALYPDMLADVLLSNKRQHLRSFNANYNPDPAEVNYLSFRVRQVVSFYGSQGPMSEHAGTALDCGHPFEEHILFKLDLYSFDGYIAAISLFFRRTQKLPQWAFTKDAIRSLDVITSCIKRHASNDVAIPLATCVLESTHKIFGASSNASNHSSSPGAEEMAASDPWRGHLIMTRAACANGYLSKSSLAWSLRQSSSKLRISLKTDEALSLACEALEVQRAVLDHPDDETLSWQSCGIPSLACASNSTIVRSLRQAEHDAWCLRDLALCLAACGVYADARAVGLEALDCLGALIRGNTWFQGRADGIRMDMATWDSITKEPEPIQSSSRSPAQISVVVKHFEGQDESTPSVQAVGKVGVSPAIEPTDVSLTATVYRRSLRRKPRLR</sequence>
<protein>
    <recommendedName>
        <fullName evidence="3">Fungal N-terminal domain-containing protein</fullName>
    </recommendedName>
</protein>
<proteinExistence type="predicted"/>
<reference evidence="2" key="1">
    <citation type="submission" date="2024-06" db="EMBL/GenBank/DDBJ databases">
        <title>Multi-omics analyses provide insights into the biosynthesis of the anticancer antibiotic pleurotin in Hohenbuehelia grisea.</title>
        <authorList>
            <person name="Weaver J.A."/>
            <person name="Alberti F."/>
        </authorList>
    </citation>
    <scope>NUCLEOTIDE SEQUENCE [LARGE SCALE GENOMIC DNA]</scope>
    <source>
        <strain evidence="2">T-177</strain>
    </source>
</reference>
<evidence type="ECO:0000313" key="2">
    <source>
        <dbReference type="Proteomes" id="UP001556367"/>
    </source>
</evidence>
<organism evidence="1 2">
    <name type="scientific">Hohenbuehelia grisea</name>
    <dbReference type="NCBI Taxonomy" id="104357"/>
    <lineage>
        <taxon>Eukaryota</taxon>
        <taxon>Fungi</taxon>
        <taxon>Dikarya</taxon>
        <taxon>Basidiomycota</taxon>
        <taxon>Agaricomycotina</taxon>
        <taxon>Agaricomycetes</taxon>
        <taxon>Agaricomycetidae</taxon>
        <taxon>Agaricales</taxon>
        <taxon>Pleurotineae</taxon>
        <taxon>Pleurotaceae</taxon>
        <taxon>Hohenbuehelia</taxon>
    </lineage>
</organism>
<evidence type="ECO:0008006" key="3">
    <source>
        <dbReference type="Google" id="ProtNLM"/>
    </source>
</evidence>
<accession>A0ABR3IXP6</accession>
<evidence type="ECO:0000313" key="1">
    <source>
        <dbReference type="EMBL" id="KAL0948017.1"/>
    </source>
</evidence>